<dbReference type="Proteomes" id="UP000054266">
    <property type="component" value="Unassembled WGS sequence"/>
</dbReference>
<keyword evidence="8" id="KW-1015">Disulfide bond</keyword>
<evidence type="ECO:0000259" key="12">
    <source>
        <dbReference type="Pfam" id="PF01179"/>
    </source>
</evidence>
<keyword evidence="15" id="KW-1185">Reference proteome</keyword>
<gene>
    <name evidence="14" type="ORF">PV04_09730</name>
</gene>
<dbReference type="InterPro" id="IPR015798">
    <property type="entry name" value="Cu_amine_oxidase_C"/>
</dbReference>
<feature type="active site" description="Schiff-base intermediate with substrate; via topaquinone" evidence="9">
    <location>
        <position position="401"/>
    </location>
</feature>
<evidence type="ECO:0000256" key="10">
    <source>
        <dbReference type="PIRSR" id="PIRSR600269-51"/>
    </source>
</evidence>
<dbReference type="GO" id="GO:0005507">
    <property type="term" value="F:copper ion binding"/>
    <property type="evidence" value="ECO:0007669"/>
    <property type="project" value="InterPro"/>
</dbReference>
<evidence type="ECO:0000256" key="3">
    <source>
        <dbReference type="ARBA" id="ARBA00011738"/>
    </source>
</evidence>
<evidence type="ECO:0000259" key="13">
    <source>
        <dbReference type="Pfam" id="PF02727"/>
    </source>
</evidence>
<comment type="similarity">
    <text evidence="2 11">Belongs to the copper/topaquinone oxidase family.</text>
</comment>
<evidence type="ECO:0000313" key="14">
    <source>
        <dbReference type="EMBL" id="KIW64823.1"/>
    </source>
</evidence>
<dbReference type="PROSITE" id="PS01164">
    <property type="entry name" value="COPPER_AMINE_OXID_1"/>
    <property type="match status" value="1"/>
</dbReference>
<dbReference type="InterPro" id="IPR015800">
    <property type="entry name" value="Cu_amine_oxidase_N2"/>
</dbReference>
<evidence type="ECO:0000256" key="11">
    <source>
        <dbReference type="RuleBase" id="RU000672"/>
    </source>
</evidence>
<proteinExistence type="inferred from homology"/>
<dbReference type="InterPro" id="IPR000269">
    <property type="entry name" value="Cu_amine_oxidase"/>
</dbReference>
<dbReference type="Gene3D" id="3.10.450.40">
    <property type="match status" value="2"/>
</dbReference>
<keyword evidence="6 11" id="KW-0560">Oxidoreductase</keyword>
<dbReference type="EC" id="1.4.3.-" evidence="11"/>
<dbReference type="Pfam" id="PF02727">
    <property type="entry name" value="Cu_amine_oxidN2"/>
    <property type="match status" value="1"/>
</dbReference>
<dbReference type="PANTHER" id="PTHR10638:SF33">
    <property type="entry name" value="AMINE OXIDASE"/>
    <property type="match status" value="1"/>
</dbReference>
<dbReference type="STRING" id="5601.A0A0D2F9X2"/>
<evidence type="ECO:0000256" key="1">
    <source>
        <dbReference type="ARBA" id="ARBA00001935"/>
    </source>
</evidence>
<feature type="active site" description="Proton acceptor" evidence="9">
    <location>
        <position position="317"/>
    </location>
</feature>
<feature type="domain" description="Copper amine oxidase N2-terminal" evidence="13">
    <location>
        <begin position="9"/>
        <end position="96"/>
    </location>
</feature>
<dbReference type="Pfam" id="PF01179">
    <property type="entry name" value="Cu_amine_oxid"/>
    <property type="match status" value="1"/>
</dbReference>
<evidence type="ECO:0000256" key="8">
    <source>
        <dbReference type="ARBA" id="ARBA00023157"/>
    </source>
</evidence>
<dbReference type="GO" id="GO:0048038">
    <property type="term" value="F:quinone binding"/>
    <property type="evidence" value="ECO:0007669"/>
    <property type="project" value="InterPro"/>
</dbReference>
<feature type="domain" description="Copper amine oxidase catalytic" evidence="12">
    <location>
        <begin position="240"/>
        <end position="644"/>
    </location>
</feature>
<protein>
    <recommendedName>
        <fullName evidence="11">Amine oxidase</fullName>
        <ecNumber evidence="11">1.4.3.-</ecNumber>
    </recommendedName>
</protein>
<dbReference type="EMBL" id="KN846961">
    <property type="protein sequence ID" value="KIW64823.1"/>
    <property type="molecule type" value="Genomic_DNA"/>
</dbReference>
<evidence type="ECO:0000256" key="5">
    <source>
        <dbReference type="ARBA" id="ARBA00022772"/>
    </source>
</evidence>
<dbReference type="HOGENOM" id="CLU_011500_3_1_1"/>
<dbReference type="AlphaFoldDB" id="A0A0D2F9X2"/>
<evidence type="ECO:0000256" key="2">
    <source>
        <dbReference type="ARBA" id="ARBA00007983"/>
    </source>
</evidence>
<comment type="cofactor">
    <cofactor evidence="11">
        <name>Cu cation</name>
        <dbReference type="ChEBI" id="CHEBI:23378"/>
    </cofactor>
    <text evidence="11">Contains 1 topaquinone per subunit.</text>
</comment>
<name>A0A0D2F9X2_9EURO</name>
<reference evidence="14 15" key="1">
    <citation type="submission" date="2015-01" db="EMBL/GenBank/DDBJ databases">
        <title>The Genome Sequence of Capronia semiimmersa CBS27337.</title>
        <authorList>
            <consortium name="The Broad Institute Genomics Platform"/>
            <person name="Cuomo C."/>
            <person name="de Hoog S."/>
            <person name="Gorbushina A."/>
            <person name="Stielow B."/>
            <person name="Teixiera M."/>
            <person name="Abouelleil A."/>
            <person name="Chapman S.B."/>
            <person name="Priest M."/>
            <person name="Young S.K."/>
            <person name="Wortman J."/>
            <person name="Nusbaum C."/>
            <person name="Birren B."/>
        </authorList>
    </citation>
    <scope>NUCLEOTIDE SEQUENCE [LARGE SCALE GENOMIC DNA]</scope>
    <source>
        <strain evidence="14 15">CBS 27337</strain>
    </source>
</reference>
<keyword evidence="7 11" id="KW-0186">Copper</keyword>
<keyword evidence="5 9" id="KW-0801">TPQ</keyword>
<dbReference type="InterPro" id="IPR036460">
    <property type="entry name" value="Cu_amine_oxidase_C_sf"/>
</dbReference>
<dbReference type="GO" id="GO:0009308">
    <property type="term" value="P:amine metabolic process"/>
    <property type="evidence" value="ECO:0007669"/>
    <property type="project" value="UniProtKB-UniRule"/>
</dbReference>
<evidence type="ECO:0000256" key="9">
    <source>
        <dbReference type="PIRSR" id="PIRSR600269-50"/>
    </source>
</evidence>
<dbReference type="SUPFAM" id="SSF54416">
    <property type="entry name" value="Amine oxidase N-terminal region"/>
    <property type="match status" value="2"/>
</dbReference>
<accession>A0A0D2F9X2</accession>
<comment type="subunit">
    <text evidence="3">Homodimer.</text>
</comment>
<comment type="cofactor">
    <cofactor evidence="1">
        <name>Cu cation</name>
        <dbReference type="ChEBI" id="CHEBI:23378"/>
    </cofactor>
</comment>
<organism evidence="14 15">
    <name type="scientific">Phialophora macrospora</name>
    <dbReference type="NCBI Taxonomy" id="1851006"/>
    <lineage>
        <taxon>Eukaryota</taxon>
        <taxon>Fungi</taxon>
        <taxon>Dikarya</taxon>
        <taxon>Ascomycota</taxon>
        <taxon>Pezizomycotina</taxon>
        <taxon>Eurotiomycetes</taxon>
        <taxon>Chaetothyriomycetidae</taxon>
        <taxon>Chaetothyriales</taxon>
        <taxon>Herpotrichiellaceae</taxon>
        <taxon>Phialophora</taxon>
    </lineage>
</organism>
<dbReference type="InterPro" id="IPR016182">
    <property type="entry name" value="Cu_amine_oxidase_N-reg"/>
</dbReference>
<feature type="modified residue" description="2',4',5'-topaquinone" evidence="10">
    <location>
        <position position="401"/>
    </location>
</feature>
<dbReference type="PANTHER" id="PTHR10638">
    <property type="entry name" value="COPPER AMINE OXIDASE"/>
    <property type="match status" value="1"/>
</dbReference>
<sequence length="671" mass="75167">MTIAPIPALAPLSAAEISTCAAIVQGAFARGTKLHFKFLMLQEPPKELILEYLNAVKEERPCRPIERRAFVAYYIKDTPLFHEAIVSLTQSKILSNARLPDDVHGCLDGSEQEELERISLSNPSVQAALAELQLPKGAFVVGEAWMYGSDGVNDTRRQYQVYLYMRDPKNPSEPDSNHYAFPLPVSPVFDASTKELIRIDTLPTGTGFEAEKVKPWKPKPANEYLPECQESLRTDIKPLRVIQPDGPSFRMSKVGDQGSIVEWQKWSFQTGFNQREGLILYNIHYEGRSLFYRMSLSEMSVPYGDPRMPYHRKAAFDLGDAGAGATANNLQLGCDCLGVIQYLDGVVTDTEGKPEARDNCVCIHEQDSGIGWKHTNFRTNRAVVTRGRELVLQTILTLANYEYILAFVFNQAGEIHYEVRATGILNTQPIDDDLFESVYGTVVHPGVLAAVHQHLFSLRVDPAIEGQNNRLVYDEANPLPRHPATNPHGVGYVVKETVVDKSGGYDLNVATSRTYKIQNASVKNSINKKSVGYKIQVPPVQTLIADSESYHYKRAEFADHQIYVTKYRDDEFYAGGKYTNQSRGGTGVRYWAGRNDNVKDEDIVVWVQFGLNHIPRIEDFPVMPVEILRVAFKPANFFTKNPAMDVPPSTQNVNQSRLAQALDSDCCGPRL</sequence>
<dbReference type="SUPFAM" id="SSF49998">
    <property type="entry name" value="Amine oxidase catalytic domain"/>
    <property type="match status" value="1"/>
</dbReference>
<dbReference type="Gene3D" id="2.70.98.20">
    <property type="entry name" value="Copper amine oxidase, catalytic domain"/>
    <property type="match status" value="1"/>
</dbReference>
<dbReference type="GO" id="GO:0008131">
    <property type="term" value="F:primary methylamine oxidase activity"/>
    <property type="evidence" value="ECO:0007669"/>
    <property type="project" value="InterPro"/>
</dbReference>
<dbReference type="FunFam" id="2.70.98.20:FF:000001">
    <property type="entry name" value="Amine oxidase"/>
    <property type="match status" value="1"/>
</dbReference>
<evidence type="ECO:0000313" key="15">
    <source>
        <dbReference type="Proteomes" id="UP000054266"/>
    </source>
</evidence>
<evidence type="ECO:0000256" key="4">
    <source>
        <dbReference type="ARBA" id="ARBA00022723"/>
    </source>
</evidence>
<keyword evidence="4 11" id="KW-0479">Metal-binding</keyword>
<evidence type="ECO:0000256" key="7">
    <source>
        <dbReference type="ARBA" id="ARBA00023008"/>
    </source>
</evidence>
<dbReference type="InterPro" id="IPR049948">
    <property type="entry name" value="Cu_Am_ox_TPQ-bd"/>
</dbReference>
<comment type="PTM">
    <text evidence="10 11">Topaquinone (TPQ) is generated by copper-dependent autoxidation of a specific tyrosyl residue.</text>
</comment>
<evidence type="ECO:0000256" key="6">
    <source>
        <dbReference type="ARBA" id="ARBA00023002"/>
    </source>
</evidence>